<dbReference type="OrthoDB" id="9816564at2"/>
<keyword evidence="1" id="KW-0328">Glycosyltransferase</keyword>
<proteinExistence type="predicted"/>
<dbReference type="GO" id="GO:0016757">
    <property type="term" value="F:glycosyltransferase activity"/>
    <property type="evidence" value="ECO:0007669"/>
    <property type="project" value="UniProtKB-KW"/>
</dbReference>
<dbReference type="PANTHER" id="PTHR12526:SF629">
    <property type="entry name" value="TEICHURONIC ACID BIOSYNTHESIS GLYCOSYLTRANSFERASE TUAH-RELATED"/>
    <property type="match status" value="1"/>
</dbReference>
<keyword evidence="6" id="KW-1185">Reference proteome</keyword>
<evidence type="ECO:0000256" key="1">
    <source>
        <dbReference type="ARBA" id="ARBA00022676"/>
    </source>
</evidence>
<dbReference type="InterPro" id="IPR028098">
    <property type="entry name" value="Glyco_trans_4-like_N"/>
</dbReference>
<dbReference type="Proteomes" id="UP000189933">
    <property type="component" value="Unassembled WGS sequence"/>
</dbReference>
<evidence type="ECO:0000256" key="2">
    <source>
        <dbReference type="ARBA" id="ARBA00022679"/>
    </source>
</evidence>
<dbReference type="Pfam" id="PF00534">
    <property type="entry name" value="Glycos_transf_1"/>
    <property type="match status" value="1"/>
</dbReference>
<organism evidence="5 6">
    <name type="scientific">Carboxydocella sporoproducens DSM 16521</name>
    <dbReference type="NCBI Taxonomy" id="1121270"/>
    <lineage>
        <taxon>Bacteria</taxon>
        <taxon>Bacillati</taxon>
        <taxon>Bacillota</taxon>
        <taxon>Clostridia</taxon>
        <taxon>Eubacteriales</taxon>
        <taxon>Clostridiales Family XVI. Incertae Sedis</taxon>
        <taxon>Carboxydocella</taxon>
    </lineage>
</organism>
<evidence type="ECO:0000313" key="6">
    <source>
        <dbReference type="Proteomes" id="UP000189933"/>
    </source>
</evidence>
<keyword evidence="2 5" id="KW-0808">Transferase</keyword>
<gene>
    <name evidence="5" type="ORF">SAMN02745885_01109</name>
</gene>
<dbReference type="Pfam" id="PF13439">
    <property type="entry name" value="Glyco_transf_4"/>
    <property type="match status" value="1"/>
</dbReference>
<name>A0A1T4P1Y6_9FIRM</name>
<evidence type="ECO:0000259" key="3">
    <source>
        <dbReference type="Pfam" id="PF00534"/>
    </source>
</evidence>
<dbReference type="PANTHER" id="PTHR12526">
    <property type="entry name" value="GLYCOSYLTRANSFERASE"/>
    <property type="match status" value="1"/>
</dbReference>
<feature type="domain" description="Glycosyl transferase family 1" evidence="3">
    <location>
        <begin position="185"/>
        <end position="350"/>
    </location>
</feature>
<dbReference type="CDD" id="cd03794">
    <property type="entry name" value="GT4_WbuB-like"/>
    <property type="match status" value="1"/>
</dbReference>
<dbReference type="Gene3D" id="3.40.50.2000">
    <property type="entry name" value="Glycogen Phosphorylase B"/>
    <property type="match status" value="2"/>
</dbReference>
<dbReference type="SUPFAM" id="SSF53756">
    <property type="entry name" value="UDP-Glycosyltransferase/glycogen phosphorylase"/>
    <property type="match status" value="1"/>
</dbReference>
<dbReference type="AlphaFoldDB" id="A0A1T4P1Y6"/>
<accession>A0A1T4P1Y6</accession>
<dbReference type="EMBL" id="FUXM01000009">
    <property type="protein sequence ID" value="SJZ85276.1"/>
    <property type="molecule type" value="Genomic_DNA"/>
</dbReference>
<evidence type="ECO:0000259" key="4">
    <source>
        <dbReference type="Pfam" id="PF13439"/>
    </source>
</evidence>
<reference evidence="6" key="1">
    <citation type="submission" date="2017-02" db="EMBL/GenBank/DDBJ databases">
        <authorList>
            <person name="Varghese N."/>
            <person name="Submissions S."/>
        </authorList>
    </citation>
    <scope>NUCLEOTIDE SEQUENCE [LARGE SCALE GENOMIC DNA]</scope>
    <source>
        <strain evidence="6">DSM 16521</strain>
    </source>
</reference>
<sequence length="375" mass="43933">MTRVVFLRSNPVFPDPRVEKEAQSLSELGYQVTIVCWDRIGNLPIKEKYEFGEIQRLTIKAPYGKGLKNFANLLIWQFSLFKWLIRNNNKYDIIHACDFDTVLPAMFIKFIKNVNVIYDIFDFYADMVRNVPNSIKKIIKRIDYCVINKVDGVIIADENRLEQINGCNPKRIVVIYNSPPDFFNELKLKYDKKDKKFRIAYIGILQKERGLLEMIDVVKKNPNWHLDIAGFGGDEQLILKEILDANNIIFHGRLDYLKALELSSQADVLFATYDPDVINHRYSSPNKLFEAMMLGKPIIVCEGTGMDKLVVKHKMGLIVKYGNKHVLEKALNDLYNNRELYNQLSYNSRKTYENYFSWQKNKIKLQKFYKDIINN</sequence>
<dbReference type="RefSeq" id="WP_078665197.1">
    <property type="nucleotide sequence ID" value="NZ_FUXM01000009.1"/>
</dbReference>
<feature type="domain" description="Glycosyltransferase subfamily 4-like N-terminal" evidence="4">
    <location>
        <begin position="22"/>
        <end position="177"/>
    </location>
</feature>
<protein>
    <submittedName>
        <fullName evidence="5">Glycosyltransferase involved in cell wall bisynthesis</fullName>
    </submittedName>
</protein>
<evidence type="ECO:0000313" key="5">
    <source>
        <dbReference type="EMBL" id="SJZ85276.1"/>
    </source>
</evidence>
<dbReference type="InterPro" id="IPR001296">
    <property type="entry name" value="Glyco_trans_1"/>
</dbReference>